<keyword evidence="2" id="KW-1185">Reference proteome</keyword>
<dbReference type="Pfam" id="PF08798">
    <property type="entry name" value="CRISPR_assoc"/>
    <property type="match status" value="1"/>
</dbReference>
<evidence type="ECO:0000313" key="2">
    <source>
        <dbReference type="Proteomes" id="UP000280444"/>
    </source>
</evidence>
<dbReference type="EMBL" id="RQZF01000012">
    <property type="protein sequence ID" value="RRC94656.1"/>
    <property type="molecule type" value="Genomic_DNA"/>
</dbReference>
<sequence length="237" mass="26476">MYLSRCEINPNRRGAKHLLGNPQAMHAAVLSCFPRSLSAENGRVLWRVDQSENGVFLYVTSGLEPDFTVIQEQAGWPDARTALAKPYDHFLDALQEGQFYHFRLSANPVRGVPRAGEARGKVQAHVTTAQREKWLIQRSVELGFEICVNPQAVESENEKPDEEIPRILSVVGSRKWLFGKGREDQRHRVTLQMVTFEGVLQVTDSARLRETLVNGIGRGKAYGCGLMTLVPFTGGAM</sequence>
<dbReference type="RefSeq" id="WP_124872080.1">
    <property type="nucleotide sequence ID" value="NZ_RQZF01000012.1"/>
</dbReference>
<proteinExistence type="predicted"/>
<accession>A0A3P1SC74</accession>
<dbReference type="PROSITE" id="PS51257">
    <property type="entry name" value="PROKAR_LIPOPROTEIN"/>
    <property type="match status" value="1"/>
</dbReference>
<protein>
    <submittedName>
        <fullName evidence="1">Type I-E CRISPR-associated protein Cas6/Cse3/CasE</fullName>
    </submittedName>
</protein>
<comment type="caution">
    <text evidence="1">The sequence shown here is derived from an EMBL/GenBank/DDBJ whole genome shotgun (WGS) entry which is preliminary data.</text>
</comment>
<dbReference type="SUPFAM" id="SSF117987">
    <property type="entry name" value="CRISPR-associated protein"/>
    <property type="match status" value="2"/>
</dbReference>
<name>A0A3P1SC74_9ACTO</name>
<dbReference type="Gene3D" id="3.30.70.1210">
    <property type="entry name" value="Crispr-associated protein, domain 2"/>
    <property type="match status" value="1"/>
</dbReference>
<dbReference type="Gene3D" id="3.30.70.1200">
    <property type="entry name" value="Crispr-associated protein, domain 1"/>
    <property type="match status" value="1"/>
</dbReference>
<dbReference type="OrthoDB" id="9795689at2"/>
<dbReference type="NCBIfam" id="TIGR01907">
    <property type="entry name" value="casE_Cse3"/>
    <property type="match status" value="1"/>
</dbReference>
<organism evidence="1 2">
    <name type="scientific">Schaalia canis</name>
    <dbReference type="NCBI Taxonomy" id="100469"/>
    <lineage>
        <taxon>Bacteria</taxon>
        <taxon>Bacillati</taxon>
        <taxon>Actinomycetota</taxon>
        <taxon>Actinomycetes</taxon>
        <taxon>Actinomycetales</taxon>
        <taxon>Actinomycetaceae</taxon>
        <taxon>Schaalia</taxon>
    </lineage>
</organism>
<dbReference type="Proteomes" id="UP000280444">
    <property type="component" value="Unassembled WGS sequence"/>
</dbReference>
<reference evidence="1 2" key="1">
    <citation type="submission" date="2018-11" db="EMBL/GenBank/DDBJ databases">
        <title>Genomes From Bacteria Associated with the Canine Oral Cavity: a Test Case for Automated Genome-Based Taxonomic Assignment.</title>
        <authorList>
            <person name="Coil D.A."/>
            <person name="Jospin G."/>
            <person name="Darling A.E."/>
            <person name="Wallis C."/>
            <person name="Davis I.J."/>
            <person name="Harris S."/>
            <person name="Eisen J.A."/>
            <person name="Holcombe L.J."/>
            <person name="O'Flynn C."/>
        </authorList>
    </citation>
    <scope>NUCLEOTIDE SEQUENCE [LARGE SCALE GENOMIC DNA]</scope>
    <source>
        <strain evidence="1 2">OH770</strain>
    </source>
</reference>
<dbReference type="CDD" id="cd09727">
    <property type="entry name" value="Cas6_I-E"/>
    <property type="match status" value="1"/>
</dbReference>
<dbReference type="SMART" id="SM01101">
    <property type="entry name" value="CRISPR_assoc"/>
    <property type="match status" value="1"/>
</dbReference>
<evidence type="ECO:0000313" key="1">
    <source>
        <dbReference type="EMBL" id="RRC94656.1"/>
    </source>
</evidence>
<gene>
    <name evidence="1" type="primary">cas6e</name>
    <name evidence="1" type="ORF">EII11_09530</name>
</gene>
<dbReference type="InterPro" id="IPR010179">
    <property type="entry name" value="CRISPR-assoc_prot_Cse3"/>
</dbReference>
<dbReference type="AlphaFoldDB" id="A0A3P1SC74"/>